<keyword evidence="7" id="KW-1185">Reference proteome</keyword>
<dbReference type="PANTHER" id="PTHR11240">
    <property type="entry name" value="RIBONUCLEASE T2"/>
    <property type="match status" value="1"/>
</dbReference>
<dbReference type="InterPro" id="IPR036430">
    <property type="entry name" value="RNase_T2-like_sf"/>
</dbReference>
<dbReference type="AlphaFoldDB" id="A0A7M7T393"/>
<accession>A0A7M7T393</accession>
<evidence type="ECO:0000256" key="4">
    <source>
        <dbReference type="RuleBase" id="RU004328"/>
    </source>
</evidence>
<dbReference type="GO" id="GO:0006401">
    <property type="term" value="P:RNA catabolic process"/>
    <property type="evidence" value="ECO:0000318"/>
    <property type="project" value="GO_Central"/>
</dbReference>
<dbReference type="InterPro" id="IPR001568">
    <property type="entry name" value="RNase_T2-like"/>
</dbReference>
<dbReference type="PROSITE" id="PS00530">
    <property type="entry name" value="RNASE_T2_1"/>
    <property type="match status" value="1"/>
</dbReference>
<feature type="active site" evidence="3">
    <location>
        <position position="121"/>
    </location>
</feature>
<feature type="chain" id="PRO_5029470709" evidence="5">
    <location>
        <begin position="22"/>
        <end position="271"/>
    </location>
</feature>
<evidence type="ECO:0000313" key="6">
    <source>
        <dbReference type="EnsemblMetazoa" id="XP_030850593"/>
    </source>
</evidence>
<dbReference type="EnsemblMetazoa" id="XM_030994733">
    <property type="protein sequence ID" value="XP_030850593"/>
    <property type="gene ID" value="LOC589920"/>
</dbReference>
<evidence type="ECO:0000256" key="1">
    <source>
        <dbReference type="ARBA" id="ARBA00007469"/>
    </source>
</evidence>
<dbReference type="GO" id="GO:0003723">
    <property type="term" value="F:RNA binding"/>
    <property type="evidence" value="ECO:0007669"/>
    <property type="project" value="InterPro"/>
</dbReference>
<dbReference type="CDD" id="cd01061">
    <property type="entry name" value="RNase_T2_euk"/>
    <property type="match status" value="1"/>
</dbReference>
<evidence type="ECO:0000256" key="3">
    <source>
        <dbReference type="PIRSR" id="PIRSR633697-1"/>
    </source>
</evidence>
<dbReference type="KEGG" id="spu:589920"/>
<dbReference type="GO" id="GO:0004521">
    <property type="term" value="F:RNA endonuclease activity"/>
    <property type="evidence" value="ECO:0000318"/>
    <property type="project" value="GO_Central"/>
</dbReference>
<reference evidence="7" key="1">
    <citation type="submission" date="2015-02" db="EMBL/GenBank/DDBJ databases">
        <title>Genome sequencing for Strongylocentrotus purpuratus.</title>
        <authorList>
            <person name="Murali S."/>
            <person name="Liu Y."/>
            <person name="Vee V."/>
            <person name="English A."/>
            <person name="Wang M."/>
            <person name="Skinner E."/>
            <person name="Han Y."/>
            <person name="Muzny D.M."/>
            <person name="Worley K.C."/>
            <person name="Gibbs R.A."/>
        </authorList>
    </citation>
    <scope>NUCLEOTIDE SEQUENCE</scope>
</reference>
<dbReference type="Proteomes" id="UP000007110">
    <property type="component" value="Unassembled WGS sequence"/>
</dbReference>
<keyword evidence="2" id="KW-1015">Disulfide bond</keyword>
<dbReference type="GeneID" id="589920"/>
<dbReference type="OMA" id="NYAKCRG"/>
<organism evidence="6 7">
    <name type="scientific">Strongylocentrotus purpuratus</name>
    <name type="common">Purple sea urchin</name>
    <dbReference type="NCBI Taxonomy" id="7668"/>
    <lineage>
        <taxon>Eukaryota</taxon>
        <taxon>Metazoa</taxon>
        <taxon>Echinodermata</taxon>
        <taxon>Eleutherozoa</taxon>
        <taxon>Echinozoa</taxon>
        <taxon>Echinoidea</taxon>
        <taxon>Euechinoidea</taxon>
        <taxon>Echinacea</taxon>
        <taxon>Camarodonta</taxon>
        <taxon>Echinidea</taxon>
        <taxon>Strongylocentrotidae</taxon>
        <taxon>Strongylocentrotus</taxon>
    </lineage>
</organism>
<dbReference type="RefSeq" id="XP_030850593.1">
    <property type="nucleotide sequence ID" value="XM_030994733.1"/>
</dbReference>
<dbReference type="InterPro" id="IPR018188">
    <property type="entry name" value="RNase_T2_His_AS_1"/>
</dbReference>
<proteinExistence type="inferred from homology"/>
<dbReference type="Pfam" id="PF00445">
    <property type="entry name" value="Ribonuclease_T2"/>
    <property type="match status" value="1"/>
</dbReference>
<dbReference type="InParanoid" id="A0A7M7T393"/>
<dbReference type="PANTHER" id="PTHR11240:SF22">
    <property type="entry name" value="RIBONUCLEASE T2"/>
    <property type="match status" value="1"/>
</dbReference>
<dbReference type="GO" id="GO:0033897">
    <property type="term" value="F:ribonuclease T2 activity"/>
    <property type="evidence" value="ECO:0007669"/>
    <property type="project" value="InterPro"/>
</dbReference>
<reference evidence="6" key="2">
    <citation type="submission" date="2021-01" db="UniProtKB">
        <authorList>
            <consortium name="EnsemblMetazoa"/>
        </authorList>
    </citation>
    <scope>IDENTIFICATION</scope>
</reference>
<name>A0A7M7T393_STRPU</name>
<dbReference type="OrthoDB" id="435754at2759"/>
<dbReference type="SUPFAM" id="SSF55895">
    <property type="entry name" value="Ribonuclease Rh-like"/>
    <property type="match status" value="1"/>
</dbReference>
<feature type="active site" evidence="3">
    <location>
        <position position="125"/>
    </location>
</feature>
<feature type="signal peptide" evidence="5">
    <location>
        <begin position="1"/>
        <end position="21"/>
    </location>
</feature>
<comment type="similarity">
    <text evidence="1 4">Belongs to the RNase T2 family.</text>
</comment>
<protein>
    <submittedName>
        <fullName evidence="6">Uncharacterized protein</fullName>
    </submittedName>
</protein>
<dbReference type="PROSITE" id="PS00531">
    <property type="entry name" value="RNASE_T2_2"/>
    <property type="match status" value="1"/>
</dbReference>
<keyword evidence="5" id="KW-0732">Signal</keyword>
<dbReference type="InterPro" id="IPR033697">
    <property type="entry name" value="Ribonuclease_T2_eukaryotic"/>
</dbReference>
<dbReference type="InterPro" id="IPR033130">
    <property type="entry name" value="RNase_T2_His_AS_2"/>
</dbReference>
<evidence type="ECO:0000256" key="2">
    <source>
        <dbReference type="ARBA" id="ARBA00023157"/>
    </source>
</evidence>
<feature type="active site" evidence="3">
    <location>
        <position position="69"/>
    </location>
</feature>
<sequence length="271" mass="30331">MARFSILLLLVAIAYVHTSEGRSFEEFLRQVWEEADFDKLTLVYQWGPSFCENGRCTIPNTAKKIWTIHGLWPFKSNVKSSPIDCPGTYDSSAISSIQTTLNEKWPSYKTGGTNDELWKHEYIKHGTCASDLTTFNSQLKYFQGTTDLYDKYDIKKILADGDNAVAPSNNLKYPLAYITSALKKGLGVDPNVFCVEKKTVQYLFEVRLCFDKTLKPITCGSALVGGVNATPSKRLFTPLSTATSPLNPCREHPTISPSNSCSTSLRWVRGR</sequence>
<evidence type="ECO:0000313" key="7">
    <source>
        <dbReference type="Proteomes" id="UP000007110"/>
    </source>
</evidence>
<dbReference type="Gene3D" id="3.90.730.10">
    <property type="entry name" value="Ribonuclease T2-like"/>
    <property type="match status" value="1"/>
</dbReference>
<dbReference type="GO" id="GO:0005576">
    <property type="term" value="C:extracellular region"/>
    <property type="evidence" value="ECO:0000318"/>
    <property type="project" value="GO_Central"/>
</dbReference>
<evidence type="ECO:0000256" key="5">
    <source>
        <dbReference type="SAM" id="SignalP"/>
    </source>
</evidence>